<dbReference type="Gene3D" id="1.10.8.1220">
    <property type="match status" value="1"/>
</dbReference>
<dbReference type="GO" id="GO:0005524">
    <property type="term" value="F:ATP binding"/>
    <property type="evidence" value="ECO:0007669"/>
    <property type="project" value="UniProtKB-KW"/>
</dbReference>
<dbReference type="KEGG" id="sre:PTSG_10214"/>
<dbReference type="InterPro" id="IPR035699">
    <property type="entry name" value="AAA_6"/>
</dbReference>
<keyword evidence="11" id="KW-0505">Motor protein</keyword>
<dbReference type="OMA" id="VGEAMYG"/>
<feature type="compositionally biased region" description="Basic and acidic residues" evidence="18">
    <location>
        <begin position="237"/>
        <end position="251"/>
    </location>
</feature>
<dbReference type="eggNOG" id="KOG3595">
    <property type="taxonomic scope" value="Eukaryota"/>
</dbReference>
<dbReference type="GO" id="GO:0045505">
    <property type="term" value="F:dynein intermediate chain binding"/>
    <property type="evidence" value="ECO:0007669"/>
    <property type="project" value="InterPro"/>
</dbReference>
<dbReference type="FunFam" id="3.40.50.300:FF:000153">
    <property type="entry name" value="Dynein axonemal heavy chain 1"/>
    <property type="match status" value="1"/>
</dbReference>
<evidence type="ECO:0000256" key="12">
    <source>
        <dbReference type="ARBA" id="ARBA00023212"/>
    </source>
</evidence>
<feature type="coiled-coil region" evidence="17">
    <location>
        <begin position="4003"/>
        <end position="4069"/>
    </location>
</feature>
<dbReference type="InterPro" id="IPR041589">
    <property type="entry name" value="DNAH3_AAA_lid_1"/>
</dbReference>
<sequence length="4905" mass="554915">MDDKRVQWVISEVARGLSVDRALVEAALEPKADQPDADDVVDVFERSVPGNFLFTREVTLKEVVVTDEDQQPQQQQQQQQQEQAQEQQEGEEDKEGEAQQQQSQADGDKESGAKGQDEAGASTTTTAAATGDGAGAAQESKRSSSDVAAKTAQANAQVSRSNLGTPSIKVEDEDGDKKSKEGGTDDKASKGPRPPSSRDSKSARGRRPTRSRPTSSVRSSKRASARGSRGKSASKSRRSDDSDKAQADNKDAAASTNKQAEGTSADQANKDGSADKTIEQALEEELASATVLKTKVVEEVHVRLEVNTVPSVAAESQSMYFFKITPRELPAVKDASEAEEMLSKELQYGVLGRNSLKMLDHIIGKVYLPMLEGIRQYEERQRQRQEEDGGALSAQPSTMGDDFLVTLRRFSQHLRRTITHVEGEVKIDFPSNLPDMIEKARGCSNAEDPEMLRLTSVVEEWDAVMEGILDSTQKREPAGPGPQAEIEYWAEQNATLTALAEQLERKQVTQVLDLLRMVHCPELEAYDFHAAQLARRRAEAKDNVRFLSTLERHFKNIAQASTFDQASEHLPALMNALRMVWVISRHFNTDARMVPLMERIAWMIRNKVSRLVVPKVLLRQNTPQQAMDLCASARKFLHAWEDNYLQVREKIETHGRDARWEFERSRLFGATNYMADICDDLYNIGKVLQEFYNIFGQELKSVTGNPQLIEDVVKRVGSMVDFLYTLPFDAFDQEHAEDWKQCMDSFNEEVKTIESEAVYFIDTSFRTLRSAEGAFDMLQNFQHIRSRDTINTQLAQKYNDVLNKFCQEVTEVETMFDKHKDNPPRALNLPPVAGAIKWARSLFERIKATVLKFQTRKGMLESETGKKTAELYLTVAKRIRAYEKTLHKTWFNETEEMLPALLRQHVLSLDTARMAQLRAEAEAEELRAAQAAADNGDGDGGDGDGDGDGANANEDRNSTANKRNSIINNKRGSMMNSKKQSSNSSTALASRTASMHRLKAKGGSQHSLVSGLSAQQSVHVVDSDGNTLESGSFDRFTRLKVNYAPQLRELISEAKQIDILQLDVPELAVNITLQEQKHISFIDSLNGALSRLHEMLASLTPATESLLLDHLTNLAVVVMPGLHRLNWNSLGISDYADRCQQAISTFEAILLPIEKNERDINEILYSFETARLFRKYGMFPAKVRALGRTQRESGTAEDAEGDDKDENGGSNTDAETDTEGEASPTPSTMSSTADAVPEVKEYVASVERFRAVTMERLVMQYKSIGPLLTKVAVLVGADSAHRLPGYYATWERRIFTALVDMVLNNLRTAVHLMTKSPTPLFRVDVRLSAPELVLVPSAGELYRMLRRMFRSLLDSLKGFLRWQHGTCQLTTELVVEGEDTPIIFSFFDDVNAHPSVLEQMAEVDTTIKTMFDSIAGYLSRWKRYSALWKLDKHGSVAKFAAKNPSSALYDTKLGFYTRLSDEVMQHKSTRRIMFVELFLPPLMETVCDGALSWVSSLGNALATSTQERGEELLARMNTWSEGLKAEPSDLEALKRILRTMGEIRDESLAIQLQIDDLSECLRTLDKYEAVSVDEDLSSLIESLPGVWERLVADAEEVDDNLIAVKFKFSRITTSQVKDFVKETEQLADTFFMQGPAAVGEDMDKGLELMEEYKEKLAAFDERRAGLSDAQVLFGLKAQPYEQLNEMKRQMEVLEVIYSVYEEQKQARDEWAQTLWSDLHMDVLEQGIDGFATRVRRMPDHVKEHPLWQVLNKRIREFKDTLPLLTDLKSEALRDRHWKQLMEETKIKFDMNPNTFTLAKLFEMELHRFEDLIGDITTAAMKELNIEKGLNEVKETWRKTEFNFVKYVQGEQERGIVLGATDDIIQLLDDNAMNLQTVAASQFVGPFREEVTRWEKNLSLVGEVIDVWIVVQRKWMYLEGIFKAGDIRQQLPAEATRFDGIDKAFKKIMADASQRKNVVQTCTTDNKLETLQRLQSELDACQKSLNDYLDAKRNAFPRFFFISDDELLSILGSHECTCVQEHMIKMFDNISQLKFSKTTAKGMISAEGEEMLFKTPVTAEGRVEEWMTAVLQEMRATNRLITKEAVFRYGSDGLKRTEWITQYQGMVALAGSQVWWTWEVEDVFRKVVEGDKKAMKTYSKQLNKQIDDMVVKVRSDLSKNDRKKFNTMLIIDVHARDIVDGFVRDSILDIREFEWESQLRFYWMRDEDNLVIRQCTGNFNYGYEYMGLNGRLVITPLTDRIYLTLTQALSMYLGGAPAGPAGTGKTETVKDLAKAMGLLCVVTNCGEGMDYKAVGKIFSGLSQCGAWGCFDEFNRIDVSVLSVISTQLQTIKNALVMNLERFHFEGTEIALDSRVGIFITMNPGYAGRTELPESVKALFRPVVVIVPDLLQICEIMLFSEGFLEASTLAKKMTVLYKLAKEQLSKQYHYDFGLRALKSVLVMAGQLKRGSPDLDEDVVLMRALRDMNLPKFVFEDVPLFLGLIADLFPGLDCPRVRYPDFNDAVESVLVNNKYIFDEHQVDKVVQLYETMLTRHTTMVVGNTGGGKSVVINTLAKAQRKLGLPTKLYTLNAKAINISELYGVLDPITRDWTDGLLSRIFREICKPTDKHEKRYVVFDGDVDALWVENMNSVMDDNKVLTLPNGERIRLASHCALLLEVADLQYASPATISRCGMVYVDPKNLGYDPYWQRWLVAREKESDREVFAELYEKYVHTCIARILDGLDEGKPVERLRNIVPRTNLNMLEQLCKLIDAQLPNDSPHTDYATLEAVFVSSLAWSMGGCLLENDRVILDKLIKRLSGLPLSAGTAGAGSLPSDHPTLFEYYFDLEQRRWVPWSDTVPEYVHDPHKPFHEILVPTVDTVRTSWLLKLMTDIQRPVLLVGETGTSKTATTTAFLNSLDAQRNLVLNMNFSSRTTSMDVQRNLEANVEKRTKDSYGPTPGKRLLVFIDDMNMPQVDTYGTQQPIALLKLLLERGGLYDRGKDLNWKNMRDLGYVAAMGKPGGGRNSVDPRFLTLFCVFNITFPSQESLNRIYSSILGGHLQAFDASLHKLTDVVTQATMTLYQDVVSALPPTPSKFHYIFNLRDLSRVYEGLCLTTPDRFTTEDQFVRVWRNECLRVFHDRLINKEDKKQVQALVEKIVTSLFSKSSTTAMREPLLYGDMRHALDPSKPRLYEEFDSYEEAKQVFDNVLVEYNETHTNMNLVLFDDALEHLMRVHRILRMDRGHALLVGVGGSGRQSLARLATFAAGYELFEITLSRGYGEEEFREDLKSLYNMVGIERKKMTFLFTDAHVAEEGFLELINNILTSGMVPALFEDEEKEGIIGQVRDDVQKKGLVPNRETCWNYFVSRCADNLHVVLAMSPVGDKLRTRCRNFPGLVNSTVIDWFLPWPTQALYAVASVFLGSGDEANEKAALLPQENREQIVQHFVHVHMSVTEYSREFEARLRRSNYVTPKNYLDFISSYLNLLDKQDKFVQSQCDRLDGGMSKLIQAGKDLDIMNTKLAEQEITLKASTEACAKLLEDISIAREEATRKQTMAEAKAKEIEVQSAQIQVEKKEAEDALAVALPALEEARNALKGLDKNDVTEIRSFAKPPAAVQTVCECVVIIKGGKDVSWKAAKGMMADPGFLSSLMTLDVDGIKSKQVTAVNSSLKKADLSLDKMKDISTAGAGLLKFVQAVMGYCAVAKEIKPKRERVAELERTFHKAKRDLDRIQKELAALEAELDELKRKYEEATSEKMKLKEEAEIMQRRLVAADKLITGLSSEKQRWKEELAELRAKRVRLLGDCLLGSAFLSYACAFNFEFRQRMLYSDWLEDLKKRQVPVSPDFSLQALLTTEVEVAQWGSEGLPPDELSVQNGILTTQASSFPLCIDPQQQALKWILEREKKHNIKVCTFNDPDFLKQLELAIKYGFPFLFRDVDEYIDPVIDNVLEKNILGTAKRRYVVLGDKEVDYDPNFRLYLNTKIANPRYPPSVFGKAKVINYTVTLKGLEDQLLSVIVGFERRELEEKRAELIRETSENKTLLKDLEDTLLRELAASTGNMLDNVELIQTLENTKSKAAEVQEKLDLASTTAQEIDEIRDGYRPAAKRGAVLFFVLSEMSAISFMYQYSLASYLEVFDQSLRRSLPSTILSKRLQNIIDTLTQNVYNYATTGLFEKDKLLFSFQMTVKLLEAEDNMVPAELDFFVKGNNSIEKVARPNPHEWLPDSGWKDIQKLITVDKEAFGKLADDVASNGAVWEAWYTSEAPERGDLPMRYSEKLTSFQKLCLLRCFRLDRIYRAITDFVTEHMGERFVQPPVVRFENVHESSSPTAPIVFILSPGSDPAGDLLKLAEKTGFGGNRLKFLSMGQGQGKIALQMLETAAQRGQWLMLQNCHLLVKWLRDLEKALEQITNPHPEFRLWLTTQPTDKFPIGILQRSLKVVSEPPNGLKLNLRATLTKISDEGLSEEACPHPAFPSLVYTLAFFHAVVQERRKYGKVGWNVPYDFNENDFRVCMDIIRTYLNKAVENGDEKLPWGSLKYLVGEVMYGGRAIDSFDRRVLRTYMDEFMGDFIYDTFQPFHFFVNEDVDYTIPQATTRQEFLDYVQTLPLANGPDVFGLHPNAEIGYFTDTAQQIWQQLVELQPQTGSTGGGISREEHIAQTAHDIQAKLPEPFDLERVKRSLNKPPTPTQVVLLQELERWNALVTTMSRSLSNLLRALAGEVGMSNALDELAQSLFNGQLPGMWRRLAPDTLKKLGDWMTHFEARLAQYQQWVEGGEPTVMWLSGLHIPESYLTALVQTTCRQNKWALDRSTLYTTVTSFLSEEEVETRPPSGCYVKGLFLEGAAWDEEAMCLKAQPPKVLVSPLPILRVIPIEAHKLKLQGTFRTPVYTTANRRNAMGVGLVFEADLATQEHQSHWVLQGVCLTLNES</sequence>
<dbReference type="GO" id="GO:0036159">
    <property type="term" value="P:inner dynein arm assembly"/>
    <property type="evidence" value="ECO:0007669"/>
    <property type="project" value="UniProtKB-ARBA"/>
</dbReference>
<keyword evidence="7" id="KW-0067">ATP-binding</keyword>
<keyword evidence="10" id="KW-0969">Cilium</keyword>
<feature type="compositionally biased region" description="Polar residues" evidence="18">
    <location>
        <begin position="958"/>
        <end position="971"/>
    </location>
</feature>
<dbReference type="Gene3D" id="1.10.8.720">
    <property type="entry name" value="Region D6 of dynein motor"/>
    <property type="match status" value="1"/>
</dbReference>
<dbReference type="InterPro" id="IPR013594">
    <property type="entry name" value="Dynein_heavy_tail"/>
</dbReference>
<feature type="domain" description="AAA+ ATPase" evidence="19">
    <location>
        <begin position="2872"/>
        <end position="3020"/>
    </location>
</feature>
<evidence type="ECO:0000256" key="5">
    <source>
        <dbReference type="ARBA" id="ARBA00022737"/>
    </source>
</evidence>
<dbReference type="InterPro" id="IPR027417">
    <property type="entry name" value="P-loop_NTPase"/>
</dbReference>
<dbReference type="Gene3D" id="1.10.8.710">
    <property type="match status" value="1"/>
</dbReference>
<dbReference type="InterPro" id="IPR043160">
    <property type="entry name" value="Dynein_C_barrel"/>
</dbReference>
<dbReference type="Pfam" id="PF17857">
    <property type="entry name" value="AAA_lid_1"/>
    <property type="match status" value="1"/>
</dbReference>
<feature type="compositionally biased region" description="Low complexity" evidence="18">
    <location>
        <begin position="71"/>
        <end position="87"/>
    </location>
</feature>
<dbReference type="STRING" id="946362.F2UQM7"/>
<dbReference type="RefSeq" id="XP_004988553.1">
    <property type="nucleotide sequence ID" value="XM_004988496.1"/>
</dbReference>
<dbReference type="Pfam" id="PF17852">
    <property type="entry name" value="Dynein_AAA_lid"/>
    <property type="match status" value="1"/>
</dbReference>
<name>F2UQM7_SALR5</name>
<dbReference type="FunFam" id="3.20.180.20:FF:000001">
    <property type="entry name" value="Dynein axonemal heavy chain 5"/>
    <property type="match status" value="1"/>
</dbReference>
<dbReference type="FunFam" id="1.20.920.30:FF:000007">
    <property type="entry name" value="Dynein axonemal heavy chain 10"/>
    <property type="match status" value="1"/>
</dbReference>
<evidence type="ECO:0000256" key="1">
    <source>
        <dbReference type="ARBA" id="ARBA00004430"/>
    </source>
</evidence>
<dbReference type="InterPro" id="IPR024743">
    <property type="entry name" value="Dynein_HC_stalk"/>
</dbReference>
<evidence type="ECO:0000256" key="17">
    <source>
        <dbReference type="SAM" id="Coils"/>
    </source>
</evidence>
<dbReference type="PANTHER" id="PTHR22878:SF63">
    <property type="entry name" value="DYNEIN AXONEMAL HEAVY CHAIN 10"/>
    <property type="match status" value="1"/>
</dbReference>
<evidence type="ECO:0000256" key="3">
    <source>
        <dbReference type="ARBA" id="ARBA00022490"/>
    </source>
</evidence>
<dbReference type="FunFam" id="3.10.490.20:FF:000006">
    <property type="entry name" value="Dynein axonemal heavy chain 10"/>
    <property type="match status" value="1"/>
</dbReference>
<dbReference type="Gene3D" id="3.20.180.20">
    <property type="entry name" value="Dynein heavy chain, N-terminal domain 2"/>
    <property type="match status" value="1"/>
</dbReference>
<dbReference type="FunFam" id="1.10.8.710:FF:000002">
    <property type="entry name" value="dynein heavy chain 17, axonemal"/>
    <property type="match status" value="1"/>
</dbReference>
<accession>F2UQM7</accession>
<feature type="compositionally biased region" description="Polar residues" evidence="18">
    <location>
        <begin position="256"/>
        <end position="267"/>
    </location>
</feature>
<evidence type="ECO:0000256" key="6">
    <source>
        <dbReference type="ARBA" id="ARBA00022741"/>
    </source>
</evidence>
<feature type="compositionally biased region" description="Basic residues" evidence="18">
    <location>
        <begin position="219"/>
        <end position="236"/>
    </location>
</feature>
<dbReference type="Pfam" id="PF12774">
    <property type="entry name" value="AAA_6"/>
    <property type="match status" value="1"/>
</dbReference>
<keyword evidence="4" id="KW-0493">Microtubule</keyword>
<evidence type="ECO:0000256" key="16">
    <source>
        <dbReference type="ARBA" id="ARBA00077719"/>
    </source>
</evidence>
<dbReference type="GO" id="GO:0008569">
    <property type="term" value="F:minus-end-directed microtubule motor activity"/>
    <property type="evidence" value="ECO:0007669"/>
    <property type="project" value="InterPro"/>
</dbReference>
<dbReference type="PANTHER" id="PTHR22878">
    <property type="entry name" value="DYNEIN HEAVY CHAIN 6, AXONEMAL-LIKE-RELATED"/>
    <property type="match status" value="1"/>
</dbReference>
<evidence type="ECO:0000256" key="13">
    <source>
        <dbReference type="ARBA" id="ARBA00023273"/>
    </source>
</evidence>
<dbReference type="InterPro" id="IPR041228">
    <property type="entry name" value="Dynein_C"/>
</dbReference>
<keyword evidence="8" id="KW-0243">Dynein</keyword>
<feature type="compositionally biased region" description="Acidic residues" evidence="18">
    <location>
        <begin position="1195"/>
        <end position="1205"/>
    </location>
</feature>
<dbReference type="FunFam" id="3.40.50.300:FF:002141">
    <property type="entry name" value="Dynein heavy chain"/>
    <property type="match status" value="1"/>
</dbReference>
<dbReference type="InterPro" id="IPR024317">
    <property type="entry name" value="Dynein_heavy_chain_D4_dom"/>
</dbReference>
<dbReference type="InterPro" id="IPR035706">
    <property type="entry name" value="AAA_9"/>
</dbReference>
<dbReference type="FunFam" id="1.10.8.1220:FF:000001">
    <property type="entry name" value="Dynein axonemal heavy chain 5"/>
    <property type="match status" value="1"/>
</dbReference>
<dbReference type="SMART" id="SM00382">
    <property type="entry name" value="AAA"/>
    <property type="match status" value="3"/>
</dbReference>
<dbReference type="InterPro" id="IPR026983">
    <property type="entry name" value="DHC"/>
</dbReference>
<dbReference type="InterPro" id="IPR041466">
    <property type="entry name" value="Dynein_AAA5_ext"/>
</dbReference>
<evidence type="ECO:0000256" key="15">
    <source>
        <dbReference type="ARBA" id="ARBA00063032"/>
    </source>
</evidence>
<dbReference type="Gene3D" id="3.40.50.300">
    <property type="entry name" value="P-loop containing nucleotide triphosphate hydrolases"/>
    <property type="match status" value="5"/>
</dbReference>
<keyword evidence="13" id="KW-0966">Cell projection</keyword>
<dbReference type="OrthoDB" id="64868at2759"/>
<keyword evidence="21" id="KW-1185">Reference proteome</keyword>
<dbReference type="GO" id="GO:0005874">
    <property type="term" value="C:microtubule"/>
    <property type="evidence" value="ECO:0007669"/>
    <property type="project" value="UniProtKB-KW"/>
</dbReference>
<dbReference type="Pfam" id="PF12777">
    <property type="entry name" value="MT"/>
    <property type="match status" value="1"/>
</dbReference>
<keyword evidence="9 17" id="KW-0175">Coiled coil</keyword>
<dbReference type="InterPro" id="IPR042222">
    <property type="entry name" value="Dynein_2_N"/>
</dbReference>
<dbReference type="FunFam" id="1.20.1270.280:FF:000005">
    <property type="entry name" value="Dynein axonemal heavy chain 10"/>
    <property type="match status" value="1"/>
</dbReference>
<dbReference type="FunFam" id="3.40.50.300:FF:000884">
    <property type="entry name" value="Dynein axonemal heavy chain 10"/>
    <property type="match status" value="1"/>
</dbReference>
<dbReference type="SUPFAM" id="SSF52540">
    <property type="entry name" value="P-loop containing nucleoside triphosphate hydrolases"/>
    <property type="match status" value="4"/>
</dbReference>
<comment type="subcellular location">
    <subcellularLocation>
        <location evidence="1">Cytoplasm</location>
        <location evidence="1">Cytoskeleton</location>
        <location evidence="1">Cilium axoneme</location>
    </subcellularLocation>
</comment>
<evidence type="ECO:0000256" key="7">
    <source>
        <dbReference type="ARBA" id="ARBA00022840"/>
    </source>
</evidence>
<feature type="coiled-coil region" evidence="17">
    <location>
        <begin position="3507"/>
        <end position="3559"/>
    </location>
</feature>
<evidence type="ECO:0000256" key="18">
    <source>
        <dbReference type="SAM" id="MobiDB-lite"/>
    </source>
</evidence>
<dbReference type="Pfam" id="PF12775">
    <property type="entry name" value="AAA_7"/>
    <property type="match status" value="1"/>
</dbReference>
<dbReference type="InterPro" id="IPR041658">
    <property type="entry name" value="AAA_lid_11"/>
</dbReference>
<feature type="region of interest" description="Disordered" evidence="18">
    <location>
        <begin position="65"/>
        <end position="272"/>
    </location>
</feature>
<dbReference type="InterPro" id="IPR042228">
    <property type="entry name" value="Dynein_linker_3"/>
</dbReference>
<evidence type="ECO:0000313" key="21">
    <source>
        <dbReference type="Proteomes" id="UP000007799"/>
    </source>
</evidence>
<dbReference type="Proteomes" id="UP000007799">
    <property type="component" value="Unassembled WGS sequence"/>
</dbReference>
<dbReference type="GO" id="GO:0051959">
    <property type="term" value="F:dynein light intermediate chain binding"/>
    <property type="evidence" value="ECO:0007669"/>
    <property type="project" value="InterPro"/>
</dbReference>
<dbReference type="Pfam" id="PF12780">
    <property type="entry name" value="AAA_8"/>
    <property type="match status" value="1"/>
</dbReference>
<dbReference type="FunFam" id="1.20.920.20:FF:000001">
    <property type="entry name" value="dynein heavy chain 2, axonemal"/>
    <property type="match status" value="1"/>
</dbReference>
<evidence type="ECO:0000256" key="9">
    <source>
        <dbReference type="ARBA" id="ARBA00023054"/>
    </source>
</evidence>
<evidence type="ECO:0000259" key="19">
    <source>
        <dbReference type="SMART" id="SM00382"/>
    </source>
</evidence>
<dbReference type="InterPro" id="IPR013602">
    <property type="entry name" value="Dynein_heavy_linker"/>
</dbReference>
<dbReference type="Pfam" id="PF08393">
    <property type="entry name" value="DHC_N2"/>
    <property type="match status" value="1"/>
</dbReference>
<dbReference type="FunFam" id="3.40.50.300:FF:000049">
    <property type="entry name" value="Dynein, axonemal, heavy chain 5"/>
    <property type="match status" value="1"/>
</dbReference>
<evidence type="ECO:0000256" key="8">
    <source>
        <dbReference type="ARBA" id="ARBA00023017"/>
    </source>
</evidence>
<proteinExistence type="inferred from homology"/>
<feature type="domain" description="AAA+ ATPase" evidence="19">
    <location>
        <begin position="2252"/>
        <end position="2388"/>
    </location>
</feature>
<feature type="compositionally biased region" description="Basic and acidic residues" evidence="18">
    <location>
        <begin position="175"/>
        <end position="189"/>
    </location>
</feature>
<keyword evidence="6" id="KW-0547">Nucleotide-binding</keyword>
<feature type="region of interest" description="Disordered" evidence="18">
    <location>
        <begin position="925"/>
        <end position="1003"/>
    </location>
</feature>
<comment type="similarity">
    <text evidence="2">Belongs to the dynein heavy chain family.</text>
</comment>
<dbReference type="Gene3D" id="1.20.140.100">
    <property type="entry name" value="Dynein heavy chain, N-terminal domain 2"/>
    <property type="match status" value="1"/>
</dbReference>
<dbReference type="FunFam" id="3.40.50.300:FF:000063">
    <property type="entry name" value="dynein heavy chain 6, axonemal"/>
    <property type="match status" value="1"/>
</dbReference>
<dbReference type="Pfam" id="PF12781">
    <property type="entry name" value="AAA_9"/>
    <property type="match status" value="1"/>
</dbReference>
<comment type="subunit">
    <text evidence="15">The I1 inner arm complex (also known as the f dynein complex) is a two-headed isoform composed of two heavy chains (1-alpha and 1-beta), three intermediate chains and three light chains. I1 occupies a specific position proximal to the first radial spoke and repeats every 96 nm along the length of the axoneme.</text>
</comment>
<dbReference type="Gene3D" id="6.10.140.1060">
    <property type="match status" value="1"/>
</dbReference>
<dbReference type="FunFam" id="1.10.287.2620:FF:000002">
    <property type="entry name" value="Dynein heavy chain 2, axonemal"/>
    <property type="match status" value="1"/>
</dbReference>
<feature type="compositionally biased region" description="Polar residues" evidence="18">
    <location>
        <begin position="152"/>
        <end position="165"/>
    </location>
</feature>
<keyword evidence="5" id="KW-0677">Repeat</keyword>
<feature type="compositionally biased region" description="Low complexity" evidence="18">
    <location>
        <begin position="119"/>
        <end position="137"/>
    </location>
</feature>
<feature type="compositionally biased region" description="Acidic residues" evidence="18">
    <location>
        <begin position="936"/>
        <end position="947"/>
    </location>
</feature>
<dbReference type="EMBL" id="GL832989">
    <property type="protein sequence ID" value="EGD79932.1"/>
    <property type="molecule type" value="Genomic_DNA"/>
</dbReference>
<evidence type="ECO:0000256" key="2">
    <source>
        <dbReference type="ARBA" id="ARBA00008887"/>
    </source>
</evidence>
<dbReference type="InterPro" id="IPR004273">
    <property type="entry name" value="Dynein_heavy_D6_P-loop"/>
</dbReference>
<dbReference type="GO" id="GO:0008017">
    <property type="term" value="F:microtubule binding"/>
    <property type="evidence" value="ECO:0007669"/>
    <property type="project" value="UniProtKB-ARBA"/>
</dbReference>
<dbReference type="Pfam" id="PF03028">
    <property type="entry name" value="Dynein_heavy"/>
    <property type="match status" value="1"/>
</dbReference>
<dbReference type="Pfam" id="PF18199">
    <property type="entry name" value="Dynein_C"/>
    <property type="match status" value="1"/>
</dbReference>
<dbReference type="GeneID" id="16069083"/>
<feature type="domain" description="AAA+ ATPase" evidence="19">
    <location>
        <begin position="2531"/>
        <end position="2679"/>
    </location>
</feature>
<evidence type="ECO:0000256" key="10">
    <source>
        <dbReference type="ARBA" id="ARBA00023069"/>
    </source>
</evidence>
<dbReference type="Gene3D" id="1.20.920.30">
    <property type="match status" value="1"/>
</dbReference>
<gene>
    <name evidence="20" type="ORF">PTSG_10214</name>
</gene>
<dbReference type="Gene3D" id="1.10.472.130">
    <property type="match status" value="1"/>
</dbReference>
<dbReference type="FunFam" id="1.20.58.1120:FF:000008">
    <property type="entry name" value="Dynein heavy chain 10, axonemal"/>
    <property type="match status" value="1"/>
</dbReference>
<dbReference type="GO" id="GO:0060294">
    <property type="term" value="P:cilium movement involved in cell motility"/>
    <property type="evidence" value="ECO:0007669"/>
    <property type="project" value="UniProtKB-ARBA"/>
</dbReference>
<dbReference type="FunCoup" id="F2UQM7">
    <property type="interactions" value="45"/>
</dbReference>
<evidence type="ECO:0000256" key="14">
    <source>
        <dbReference type="ARBA" id="ARBA00054075"/>
    </source>
</evidence>
<keyword evidence="3" id="KW-0963">Cytoplasm</keyword>
<evidence type="ECO:0000256" key="11">
    <source>
        <dbReference type="ARBA" id="ARBA00023175"/>
    </source>
</evidence>
<comment type="function">
    <text evidence="14">Force generating protein of eukaryotic cilia and flagella. Produces force towards the minus ends of microtubules. Dynein has ATPase activity; the force-producing power stroke is thought to occur on release of ADP. Required for assembly of the I1 inner arm complex and its targeting to the appropriate axoneme location. Also required for phototaxis.</text>
</comment>
<organism evidence="21">
    <name type="scientific">Salpingoeca rosetta (strain ATCC 50818 / BSB-021)</name>
    <dbReference type="NCBI Taxonomy" id="946362"/>
    <lineage>
        <taxon>Eukaryota</taxon>
        <taxon>Choanoflagellata</taxon>
        <taxon>Craspedida</taxon>
        <taxon>Salpingoecidae</taxon>
        <taxon>Salpingoeca</taxon>
    </lineage>
</organism>
<keyword evidence="12" id="KW-0206">Cytoskeleton</keyword>
<dbReference type="InterPro" id="IPR043157">
    <property type="entry name" value="Dynein_AAA1S"/>
</dbReference>
<feature type="coiled-coil region" evidence="17">
    <location>
        <begin position="3693"/>
        <end position="3783"/>
    </location>
</feature>
<dbReference type="Pfam" id="PF08385">
    <property type="entry name" value="DHC_N1"/>
    <property type="match status" value="2"/>
</dbReference>
<dbReference type="FunFam" id="1.20.140.100:FF:000001">
    <property type="entry name" value="dynein heavy chain 17, axonemal"/>
    <property type="match status" value="1"/>
</dbReference>
<dbReference type="Gene3D" id="1.20.920.20">
    <property type="match status" value="1"/>
</dbReference>
<feature type="compositionally biased region" description="Low complexity" evidence="18">
    <location>
        <begin position="1223"/>
        <end position="1232"/>
    </location>
</feature>
<feature type="coiled-coil region" evidence="17">
    <location>
        <begin position="1649"/>
        <end position="1703"/>
    </location>
</feature>
<dbReference type="GO" id="GO:0036156">
    <property type="term" value="C:inner dynein arm"/>
    <property type="evidence" value="ECO:0007669"/>
    <property type="project" value="UniProtKB-ARBA"/>
</dbReference>
<dbReference type="FunFam" id="1.10.8.720:FF:000005">
    <property type="entry name" value="Dynein axonemal heavy chain 10"/>
    <property type="match status" value="1"/>
</dbReference>
<dbReference type="InParanoid" id="F2UQM7"/>
<protein>
    <recommendedName>
        <fullName evidence="16">Dynein-1, subspecies f</fullName>
    </recommendedName>
</protein>
<evidence type="ECO:0000313" key="20">
    <source>
        <dbReference type="EMBL" id="EGD79932.1"/>
    </source>
</evidence>
<dbReference type="Gene3D" id="1.20.58.1120">
    <property type="match status" value="1"/>
</dbReference>
<feature type="region of interest" description="Disordered" evidence="18">
    <location>
        <begin position="1187"/>
        <end position="1234"/>
    </location>
</feature>
<reference evidence="20" key="1">
    <citation type="submission" date="2009-08" db="EMBL/GenBank/DDBJ databases">
        <title>Annotation of Salpingoeca rosetta.</title>
        <authorList>
            <consortium name="The Broad Institute Genome Sequencing Platform"/>
            <person name="Russ C."/>
            <person name="Cuomo C."/>
            <person name="Burger G."/>
            <person name="Gray M.W."/>
            <person name="Holland P.W.H."/>
            <person name="King N."/>
            <person name="Lang F.B.F."/>
            <person name="Roger A.J."/>
            <person name="Ruiz-Trillo I."/>
            <person name="Young S.K."/>
            <person name="Zeng Q."/>
            <person name="Gargeya S."/>
            <person name="Alvarado L."/>
            <person name="Berlin A."/>
            <person name="Chapman S.B."/>
            <person name="Chen Z."/>
            <person name="Freedman E."/>
            <person name="Gellesch M."/>
            <person name="Goldberg J."/>
            <person name="Griggs A."/>
            <person name="Gujja S."/>
            <person name="Heilman E."/>
            <person name="Heiman D."/>
            <person name="Howarth C."/>
            <person name="Mehta T."/>
            <person name="Neiman D."/>
            <person name="Pearson M."/>
            <person name="Roberts A."/>
            <person name="Saif S."/>
            <person name="Shea T."/>
            <person name="Shenoy N."/>
            <person name="Sisk P."/>
            <person name="Stolte C."/>
            <person name="Sykes S."/>
            <person name="White J."/>
            <person name="Yandava C."/>
            <person name="Haas B."/>
            <person name="Nusbaum C."/>
            <person name="Birren B."/>
        </authorList>
    </citation>
    <scope>NUCLEOTIDE SEQUENCE [LARGE SCALE GENOMIC DNA]</scope>
    <source>
        <strain evidence="20">ATCC 50818</strain>
    </source>
</reference>
<feature type="compositionally biased region" description="Basic and acidic residues" evidence="18">
    <location>
        <begin position="106"/>
        <end position="117"/>
    </location>
</feature>
<dbReference type="Gene3D" id="1.10.287.2620">
    <property type="match status" value="1"/>
</dbReference>
<dbReference type="Pfam" id="PF18198">
    <property type="entry name" value="AAA_lid_11"/>
    <property type="match status" value="1"/>
</dbReference>
<dbReference type="Gene3D" id="1.20.1270.280">
    <property type="match status" value="1"/>
</dbReference>
<feature type="compositionally biased region" description="Low complexity" evidence="18">
    <location>
        <begin position="973"/>
        <end position="985"/>
    </location>
</feature>
<dbReference type="Gene3D" id="3.10.490.20">
    <property type="match status" value="1"/>
</dbReference>
<evidence type="ECO:0000256" key="4">
    <source>
        <dbReference type="ARBA" id="ARBA00022701"/>
    </source>
</evidence>
<dbReference type="InterPro" id="IPR042219">
    <property type="entry name" value="AAA_lid_11_sf"/>
</dbReference>
<dbReference type="InterPro" id="IPR003593">
    <property type="entry name" value="AAA+_ATPase"/>
</dbReference>
<dbReference type="FunFam" id="1.10.472.130:FF:000010">
    <property type="entry name" value="Dynein axonemal heavy chain 10"/>
    <property type="match status" value="1"/>
</dbReference>